<dbReference type="FunFam" id="3.30.200.20:FF:000042">
    <property type="entry name" value="Aurora kinase A"/>
    <property type="match status" value="1"/>
</dbReference>
<dbReference type="Proteomes" id="UP001295684">
    <property type="component" value="Unassembled WGS sequence"/>
</dbReference>
<dbReference type="InterPro" id="IPR008271">
    <property type="entry name" value="Ser/Thr_kinase_AS"/>
</dbReference>
<keyword evidence="2" id="KW-0723">Serine/threonine-protein kinase</keyword>
<evidence type="ECO:0000256" key="2">
    <source>
        <dbReference type="ARBA" id="ARBA00022527"/>
    </source>
</evidence>
<dbReference type="Gene3D" id="1.10.510.10">
    <property type="entry name" value="Transferase(Phosphotransferase) domain 1"/>
    <property type="match status" value="2"/>
</dbReference>
<evidence type="ECO:0000256" key="9">
    <source>
        <dbReference type="PROSITE-ProRule" id="PRU10141"/>
    </source>
</evidence>
<feature type="domain" description="Protein kinase" evidence="10">
    <location>
        <begin position="191"/>
        <end position="500"/>
    </location>
</feature>
<dbReference type="PANTHER" id="PTHR24356:SF163">
    <property type="entry name" value="3-PHOSPHOINOSITIDE-DEPENDENT PROTEIN KINASE 1-RELATED"/>
    <property type="match status" value="1"/>
</dbReference>
<dbReference type="GO" id="GO:0035556">
    <property type="term" value="P:intracellular signal transduction"/>
    <property type="evidence" value="ECO:0007669"/>
    <property type="project" value="TreeGrafter"/>
</dbReference>
<dbReference type="SMART" id="SM00220">
    <property type="entry name" value="S_TKc"/>
    <property type="match status" value="1"/>
</dbReference>
<organism evidence="11 12">
    <name type="scientific">Euplotes crassus</name>
    <dbReference type="NCBI Taxonomy" id="5936"/>
    <lineage>
        <taxon>Eukaryota</taxon>
        <taxon>Sar</taxon>
        <taxon>Alveolata</taxon>
        <taxon>Ciliophora</taxon>
        <taxon>Intramacronucleata</taxon>
        <taxon>Spirotrichea</taxon>
        <taxon>Hypotrichia</taxon>
        <taxon>Euplotida</taxon>
        <taxon>Euplotidae</taxon>
        <taxon>Moneuplotes</taxon>
    </lineage>
</organism>
<protein>
    <recommendedName>
        <fullName evidence="1">non-specific serine/threonine protein kinase</fullName>
        <ecNumber evidence="1">2.7.11.1</ecNumber>
    </recommendedName>
</protein>
<dbReference type="InterPro" id="IPR011009">
    <property type="entry name" value="Kinase-like_dom_sf"/>
</dbReference>
<keyword evidence="4 9" id="KW-0547">Nucleotide-binding</keyword>
<proteinExistence type="predicted"/>
<keyword evidence="12" id="KW-1185">Reference proteome</keyword>
<evidence type="ECO:0000256" key="5">
    <source>
        <dbReference type="ARBA" id="ARBA00022777"/>
    </source>
</evidence>
<name>A0AAD1Y2A0_EUPCR</name>
<evidence type="ECO:0000313" key="12">
    <source>
        <dbReference type="Proteomes" id="UP001295684"/>
    </source>
</evidence>
<evidence type="ECO:0000256" key="4">
    <source>
        <dbReference type="ARBA" id="ARBA00022741"/>
    </source>
</evidence>
<evidence type="ECO:0000313" key="11">
    <source>
        <dbReference type="EMBL" id="CAI2383373.1"/>
    </source>
</evidence>
<keyword evidence="6 9" id="KW-0067">ATP-binding</keyword>
<comment type="catalytic activity">
    <reaction evidence="7">
        <text>L-threonyl-[protein] + ATP = O-phospho-L-threonyl-[protein] + ADP + H(+)</text>
        <dbReference type="Rhea" id="RHEA:46608"/>
        <dbReference type="Rhea" id="RHEA-COMP:11060"/>
        <dbReference type="Rhea" id="RHEA-COMP:11605"/>
        <dbReference type="ChEBI" id="CHEBI:15378"/>
        <dbReference type="ChEBI" id="CHEBI:30013"/>
        <dbReference type="ChEBI" id="CHEBI:30616"/>
        <dbReference type="ChEBI" id="CHEBI:61977"/>
        <dbReference type="ChEBI" id="CHEBI:456216"/>
        <dbReference type="EC" id="2.7.11.1"/>
    </reaction>
</comment>
<dbReference type="GO" id="GO:0004674">
    <property type="term" value="F:protein serine/threonine kinase activity"/>
    <property type="evidence" value="ECO:0007669"/>
    <property type="project" value="UniProtKB-KW"/>
</dbReference>
<accession>A0AAD1Y2A0</accession>
<dbReference type="AlphaFoldDB" id="A0AAD1Y2A0"/>
<gene>
    <name evidence="11" type="ORF">ECRASSUSDP1_LOCUS24872</name>
</gene>
<dbReference type="InterPro" id="IPR000719">
    <property type="entry name" value="Prot_kinase_dom"/>
</dbReference>
<keyword evidence="5" id="KW-0418">Kinase</keyword>
<dbReference type="InterPro" id="IPR017441">
    <property type="entry name" value="Protein_kinase_ATP_BS"/>
</dbReference>
<evidence type="ECO:0000259" key="10">
    <source>
        <dbReference type="PROSITE" id="PS50011"/>
    </source>
</evidence>
<feature type="binding site" evidence="9">
    <location>
        <position position="220"/>
    </location>
    <ligand>
        <name>ATP</name>
        <dbReference type="ChEBI" id="CHEBI:30616"/>
    </ligand>
</feature>
<evidence type="ECO:0000256" key="3">
    <source>
        <dbReference type="ARBA" id="ARBA00022679"/>
    </source>
</evidence>
<dbReference type="GO" id="GO:0005524">
    <property type="term" value="F:ATP binding"/>
    <property type="evidence" value="ECO:0007669"/>
    <property type="project" value="UniProtKB-UniRule"/>
</dbReference>
<evidence type="ECO:0000256" key="7">
    <source>
        <dbReference type="ARBA" id="ARBA00047899"/>
    </source>
</evidence>
<evidence type="ECO:0000256" key="6">
    <source>
        <dbReference type="ARBA" id="ARBA00022840"/>
    </source>
</evidence>
<dbReference type="PROSITE" id="PS00107">
    <property type="entry name" value="PROTEIN_KINASE_ATP"/>
    <property type="match status" value="1"/>
</dbReference>
<dbReference type="EMBL" id="CAMPGE010025636">
    <property type="protein sequence ID" value="CAI2383373.1"/>
    <property type="molecule type" value="Genomic_DNA"/>
</dbReference>
<dbReference type="PANTHER" id="PTHR24356">
    <property type="entry name" value="SERINE/THREONINE-PROTEIN KINASE"/>
    <property type="match status" value="1"/>
</dbReference>
<dbReference type="PROSITE" id="PS00108">
    <property type="entry name" value="PROTEIN_KINASE_ST"/>
    <property type="match status" value="1"/>
</dbReference>
<evidence type="ECO:0000256" key="8">
    <source>
        <dbReference type="ARBA" id="ARBA00048679"/>
    </source>
</evidence>
<dbReference type="InterPro" id="IPR050236">
    <property type="entry name" value="Ser_Thr_kinase_AGC"/>
</dbReference>
<dbReference type="EC" id="2.7.11.1" evidence="1"/>
<comment type="caution">
    <text evidence="11">The sequence shown here is derived from an EMBL/GenBank/DDBJ whole genome shotgun (WGS) entry which is preliminary data.</text>
</comment>
<keyword evidence="3" id="KW-0808">Transferase</keyword>
<dbReference type="Pfam" id="PF00069">
    <property type="entry name" value="Pkinase"/>
    <property type="match status" value="2"/>
</dbReference>
<dbReference type="SUPFAM" id="SSF56112">
    <property type="entry name" value="Protein kinase-like (PK-like)"/>
    <property type="match status" value="1"/>
</dbReference>
<evidence type="ECO:0000256" key="1">
    <source>
        <dbReference type="ARBA" id="ARBA00012513"/>
    </source>
</evidence>
<reference evidence="11" key="1">
    <citation type="submission" date="2023-07" db="EMBL/GenBank/DDBJ databases">
        <authorList>
            <consortium name="AG Swart"/>
            <person name="Singh M."/>
            <person name="Singh A."/>
            <person name="Seah K."/>
            <person name="Emmerich C."/>
        </authorList>
    </citation>
    <scope>NUCLEOTIDE SEQUENCE</scope>
    <source>
        <strain evidence="11">DP1</strain>
    </source>
</reference>
<comment type="catalytic activity">
    <reaction evidence="8">
        <text>L-seryl-[protein] + ATP = O-phospho-L-seryl-[protein] + ADP + H(+)</text>
        <dbReference type="Rhea" id="RHEA:17989"/>
        <dbReference type="Rhea" id="RHEA-COMP:9863"/>
        <dbReference type="Rhea" id="RHEA-COMP:11604"/>
        <dbReference type="ChEBI" id="CHEBI:15378"/>
        <dbReference type="ChEBI" id="CHEBI:29999"/>
        <dbReference type="ChEBI" id="CHEBI:30616"/>
        <dbReference type="ChEBI" id="CHEBI:83421"/>
        <dbReference type="ChEBI" id="CHEBI:456216"/>
        <dbReference type="EC" id="2.7.11.1"/>
    </reaction>
</comment>
<dbReference type="PROSITE" id="PS50011">
    <property type="entry name" value="PROTEIN_KINASE_DOM"/>
    <property type="match status" value="1"/>
</dbReference>
<sequence>MAYPAFSAEKGSHCISLNPILILLIEDFELAFEEKVKIKKNPILNEILKKEVEYDYTADPNFDFNNRQVETVEKNANVSERISLQLIESRRESVFISQECGIQVPNSLAKHDNFHSLATGINEAEVKEEDFFEPYGEEVFEDKTRNIDPYRQTITEELEEKKPAKMVQRPKLKLKDACDQYGYTFNMNDLDKTKVLIGKGGYGEVFLVHCKLNFQKYAMKRLFKEIITNSGLGRLIMREKEITDELEHPNIVRLEGYFHDSDYCYFLFELCPIGNLRTLITNFGSLSVNLTRFYIMEIINALAYLRDNKVVHRDLKPQNLLLDDTLHIKLCDFGAAKKYDAEEVDYAIQEDTELMDDKTEIEESSDSDSDSDISDGEFEKLQKLKVQREESRKRNTHIGTPLYLSPEMLMSHLACFSSDLWALGCILFECLTGNALFRGKQKWEIEDKIRNNDFPIPDQIDKDARDLIKKLLRKCPFKRLGAGVEGSKYSLEELKNHPFFKGESFDDISSRVPPFTDEEIEIYCSKYSKDNEPANYESGEENIDTLSIHAVKPLNSYPNKLSSIKKDSGISFECPTGPSKLIKNLSNNNKLAAKRNYKMQDLDFRSTQ</sequence>